<protein>
    <submittedName>
        <fullName evidence="2">Uncharacterized protein</fullName>
    </submittedName>
</protein>
<organism evidence="2 3">
    <name type="scientific">Acaromyces ingoldii</name>
    <dbReference type="NCBI Taxonomy" id="215250"/>
    <lineage>
        <taxon>Eukaryota</taxon>
        <taxon>Fungi</taxon>
        <taxon>Dikarya</taxon>
        <taxon>Basidiomycota</taxon>
        <taxon>Ustilaginomycotina</taxon>
        <taxon>Exobasidiomycetes</taxon>
        <taxon>Exobasidiales</taxon>
        <taxon>Cryptobasidiaceae</taxon>
        <taxon>Acaromyces</taxon>
    </lineage>
</organism>
<name>A0A316YDW0_9BASI</name>
<dbReference type="GeneID" id="37046155"/>
<feature type="compositionally biased region" description="Polar residues" evidence="1">
    <location>
        <begin position="511"/>
        <end position="525"/>
    </location>
</feature>
<feature type="region of interest" description="Disordered" evidence="1">
    <location>
        <begin position="279"/>
        <end position="305"/>
    </location>
</feature>
<evidence type="ECO:0000256" key="1">
    <source>
        <dbReference type="SAM" id="MobiDB-lite"/>
    </source>
</evidence>
<evidence type="ECO:0000313" key="2">
    <source>
        <dbReference type="EMBL" id="PWN87409.1"/>
    </source>
</evidence>
<feature type="compositionally biased region" description="Polar residues" evidence="1">
    <location>
        <begin position="280"/>
        <end position="295"/>
    </location>
</feature>
<evidence type="ECO:0000313" key="3">
    <source>
        <dbReference type="Proteomes" id="UP000245768"/>
    </source>
</evidence>
<feature type="region of interest" description="Disordered" evidence="1">
    <location>
        <begin position="38"/>
        <end position="69"/>
    </location>
</feature>
<gene>
    <name evidence="2" type="ORF">FA10DRAFT_288835</name>
</gene>
<dbReference type="EMBL" id="KZ819640">
    <property type="protein sequence ID" value="PWN87409.1"/>
    <property type="molecule type" value="Genomic_DNA"/>
</dbReference>
<feature type="region of interest" description="Disordered" evidence="1">
    <location>
        <begin position="494"/>
        <end position="570"/>
    </location>
</feature>
<feature type="compositionally biased region" description="Low complexity" evidence="1">
    <location>
        <begin position="50"/>
        <end position="61"/>
    </location>
</feature>
<proteinExistence type="predicted"/>
<sequence length="645" mass="71609">MSHNHAYSHGPFQYHASHDQPLANMASRSHDLYNQRYGQAFPNDYDSYHQSHGQSSSGSHHVNNQPSSQGIPWDYGSYLHPYGHGTLRIGHPHHQSHVQAPSEVYGLQGHPFTQGASFIDRLNQSRARRGTYGTSQSQLRASVIPLPHESRLASDIQWQHSRSLEEEPALAKRGDSEDLDYLRLLEDTPVPQLGSALASRPNTQSLYLDERQAHQGIHQQAHQQATQGISHNHIYTQNPSEVHASHHQPSANVGSRSHGLYNPFYGQAFSGLFSLHHQPHGQSFSGSHHTSNQPGAQGFSWGHGSYLHPHGQGTLRIGHPYHQSDVQAPSEFHSLQGHPLAQGASGSNDLLNDTYARYETSGTSQPQLGAARVIPVSHEVDVIGEPHWQHLRSLAKEPTLVKRGDSEDFNYLRLLEDSPVPQLSSVLASQPYTQTVLPDERHARQGTHQRTHQQATQSISHNHAYVQDPFEVHASHHHPLANVVSRYHDLYNQLHGQGTSETGHPHHESHGQSSSASHRTSNQPVAQGVSGDHGSNLNRYGQGAFAIGHPHHHSYGQSSSASHRTSNQPVAQRMPWDYDSYLHPYGQGTLRIGHPHHQSHIQALSEFYSSQRYPFAQGTSVPDGLFIQPYTRHGTSDTSEPQTGE</sequence>
<dbReference type="Proteomes" id="UP000245768">
    <property type="component" value="Unassembled WGS sequence"/>
</dbReference>
<dbReference type="InParanoid" id="A0A316YDW0"/>
<dbReference type="RefSeq" id="XP_025374607.1">
    <property type="nucleotide sequence ID" value="XM_025524239.1"/>
</dbReference>
<feature type="compositionally biased region" description="Polar residues" evidence="1">
    <location>
        <begin position="555"/>
        <end position="570"/>
    </location>
</feature>
<keyword evidence="3" id="KW-1185">Reference proteome</keyword>
<reference evidence="2 3" key="1">
    <citation type="journal article" date="2018" name="Mol. Biol. Evol.">
        <title>Broad Genomic Sampling Reveals a Smut Pathogenic Ancestry of the Fungal Clade Ustilaginomycotina.</title>
        <authorList>
            <person name="Kijpornyongpan T."/>
            <person name="Mondo S.J."/>
            <person name="Barry K."/>
            <person name="Sandor L."/>
            <person name="Lee J."/>
            <person name="Lipzen A."/>
            <person name="Pangilinan J."/>
            <person name="LaButti K."/>
            <person name="Hainaut M."/>
            <person name="Henrissat B."/>
            <person name="Grigoriev I.V."/>
            <person name="Spatafora J.W."/>
            <person name="Aime M.C."/>
        </authorList>
    </citation>
    <scope>NUCLEOTIDE SEQUENCE [LARGE SCALE GENOMIC DNA]</scope>
    <source>
        <strain evidence="2 3">MCA 4198</strain>
    </source>
</reference>
<dbReference type="AlphaFoldDB" id="A0A316YDW0"/>
<accession>A0A316YDW0</accession>